<protein>
    <submittedName>
        <fullName evidence="1">Uncharacterized protein</fullName>
    </submittedName>
</protein>
<dbReference type="InParanoid" id="D9Q0J4"/>
<dbReference type="KEGG" id="asc:ASAC_0425"/>
<organism evidence="1 2">
    <name type="scientific">Acidilobus saccharovorans (strain DSM 16705 / JCM 18335 / VKM B-2471 / 345-15)</name>
    <dbReference type="NCBI Taxonomy" id="666510"/>
    <lineage>
        <taxon>Archaea</taxon>
        <taxon>Thermoproteota</taxon>
        <taxon>Thermoprotei</taxon>
        <taxon>Acidilobales</taxon>
        <taxon>Acidilobaceae</taxon>
        <taxon>Acidilobus</taxon>
    </lineage>
</organism>
<proteinExistence type="predicted"/>
<gene>
    <name evidence="1" type="ordered locus">ASAC_0425</name>
</gene>
<dbReference type="EMBL" id="CP001742">
    <property type="protein sequence ID" value="ADL18832.1"/>
    <property type="molecule type" value="Genomic_DNA"/>
</dbReference>
<keyword evidence="2" id="KW-1185">Reference proteome</keyword>
<dbReference type="STRING" id="666510.ASAC_0425"/>
<accession>D9Q0J4</accession>
<dbReference type="HOGENOM" id="CLU_3322746_0_0_2"/>
<reference evidence="1 2" key="1">
    <citation type="journal article" date="2010" name="Appl. Environ. Microbiol.">
        <title>The genome sequence of the crenarchaeon Acidilobus saccharovorans supports a new order, Acidilobales, and suggests an important ecological role in terrestrial acidic hot springs.</title>
        <authorList>
            <person name="Mardanov A.V."/>
            <person name="Svetlitchnyi V.A."/>
            <person name="Beletsky A.V."/>
            <person name="Prokofeva M.I."/>
            <person name="Bonch-Osmolovskaya E.A."/>
            <person name="Ravin N.V."/>
            <person name="Skryabin K.G."/>
        </authorList>
    </citation>
    <scope>NUCLEOTIDE SEQUENCE [LARGE SCALE GENOMIC DNA]</scope>
    <source>
        <strain evidence="2">DSM 16705 / JCM 18335 / VKM B-2471 / 345-15</strain>
    </source>
</reference>
<evidence type="ECO:0000313" key="1">
    <source>
        <dbReference type="EMBL" id="ADL18832.1"/>
    </source>
</evidence>
<name>D9Q0J4_ACIS3</name>
<sequence>MTASGRSINEGSCSMYLPALKELSARFRSETIDPAVGA</sequence>
<evidence type="ECO:0000313" key="2">
    <source>
        <dbReference type="Proteomes" id="UP000000346"/>
    </source>
</evidence>
<dbReference type="Proteomes" id="UP000000346">
    <property type="component" value="Chromosome"/>
</dbReference>
<dbReference type="AlphaFoldDB" id="D9Q0J4"/>